<comment type="caution">
    <text evidence="1">The sequence shown here is derived from an EMBL/GenBank/DDBJ whole genome shotgun (WGS) entry which is preliminary data.</text>
</comment>
<protein>
    <recommendedName>
        <fullName evidence="3">Reverse transcriptase</fullName>
    </recommendedName>
</protein>
<name>A0A225VIA2_9STRA</name>
<sequence length="195" mass="22169">MVYRPQGDGKAERTVQTLTRALKIHQPARLRRLCGAADVCAEYGTQSREGRNVVLPSPWMGPAVDTRSGCIGGLHTPSRLRCTETRYHIQGQYGRAREEVNENLRDAIKSRADQHNGNTTPDEEGSQVWLYLYRVKEGCDRKLAHIWHGPFRVTELIGNHAARLEAAGSWYRIFPIEHMSKLKPVRTFPDRPKVV</sequence>
<dbReference type="AlphaFoldDB" id="A0A225VIA2"/>
<gene>
    <name evidence="1" type="ORF">PHMEG_00022620</name>
</gene>
<accession>A0A225VIA2</accession>
<dbReference type="OrthoDB" id="2630497at2759"/>
<evidence type="ECO:0000313" key="1">
    <source>
        <dbReference type="EMBL" id="OWZ05311.1"/>
    </source>
</evidence>
<evidence type="ECO:0008006" key="3">
    <source>
        <dbReference type="Google" id="ProtNLM"/>
    </source>
</evidence>
<reference evidence="2" key="1">
    <citation type="submission" date="2017-03" db="EMBL/GenBank/DDBJ databases">
        <title>Phytopthora megakarya and P. palmivora, two closely related causual agents of cacao black pod achieved similar genome size and gene model numbers by different mechanisms.</title>
        <authorList>
            <person name="Ali S."/>
            <person name="Shao J."/>
            <person name="Larry D.J."/>
            <person name="Kronmiller B."/>
            <person name="Shen D."/>
            <person name="Strem M.D."/>
            <person name="Melnick R.L."/>
            <person name="Guiltinan M.J."/>
            <person name="Tyler B.M."/>
            <person name="Meinhardt L.W."/>
            <person name="Bailey B.A."/>
        </authorList>
    </citation>
    <scope>NUCLEOTIDE SEQUENCE [LARGE SCALE GENOMIC DNA]</scope>
    <source>
        <strain evidence="2">zdho120</strain>
    </source>
</reference>
<dbReference type="EMBL" id="NBNE01004494">
    <property type="protein sequence ID" value="OWZ05311.1"/>
    <property type="molecule type" value="Genomic_DNA"/>
</dbReference>
<proteinExistence type="predicted"/>
<keyword evidence="2" id="KW-1185">Reference proteome</keyword>
<dbReference type="Proteomes" id="UP000198211">
    <property type="component" value="Unassembled WGS sequence"/>
</dbReference>
<evidence type="ECO:0000313" key="2">
    <source>
        <dbReference type="Proteomes" id="UP000198211"/>
    </source>
</evidence>
<organism evidence="1 2">
    <name type="scientific">Phytophthora megakarya</name>
    <dbReference type="NCBI Taxonomy" id="4795"/>
    <lineage>
        <taxon>Eukaryota</taxon>
        <taxon>Sar</taxon>
        <taxon>Stramenopiles</taxon>
        <taxon>Oomycota</taxon>
        <taxon>Peronosporomycetes</taxon>
        <taxon>Peronosporales</taxon>
        <taxon>Peronosporaceae</taxon>
        <taxon>Phytophthora</taxon>
    </lineage>
</organism>